<dbReference type="InParanoid" id="A0A066WGS9"/>
<organism evidence="1 2">
    <name type="scientific">Tilletiaria anomala (strain ATCC 24038 / CBS 436.72 / UBC 951)</name>
    <dbReference type="NCBI Taxonomy" id="1037660"/>
    <lineage>
        <taxon>Eukaryota</taxon>
        <taxon>Fungi</taxon>
        <taxon>Dikarya</taxon>
        <taxon>Basidiomycota</taxon>
        <taxon>Ustilaginomycotina</taxon>
        <taxon>Exobasidiomycetes</taxon>
        <taxon>Georgefischeriales</taxon>
        <taxon>Tilletiariaceae</taxon>
        <taxon>Tilletiaria</taxon>
    </lineage>
</organism>
<dbReference type="RefSeq" id="XP_013244414.1">
    <property type="nucleotide sequence ID" value="XM_013388960.1"/>
</dbReference>
<dbReference type="HOGENOM" id="CLU_2378577_0_0_1"/>
<evidence type="ECO:0000313" key="1">
    <source>
        <dbReference type="EMBL" id="KDN49900.1"/>
    </source>
</evidence>
<reference evidence="1 2" key="1">
    <citation type="submission" date="2014-05" db="EMBL/GenBank/DDBJ databases">
        <title>Draft genome sequence of a rare smut relative, Tilletiaria anomala UBC 951.</title>
        <authorList>
            <consortium name="DOE Joint Genome Institute"/>
            <person name="Toome M."/>
            <person name="Kuo A."/>
            <person name="Henrissat B."/>
            <person name="Lipzen A."/>
            <person name="Tritt A."/>
            <person name="Yoshinaga Y."/>
            <person name="Zane M."/>
            <person name="Barry K."/>
            <person name="Grigoriev I.V."/>
            <person name="Spatafora J.W."/>
            <person name="Aimea M.C."/>
        </authorList>
    </citation>
    <scope>NUCLEOTIDE SEQUENCE [LARGE SCALE GENOMIC DNA]</scope>
    <source>
        <strain evidence="1 2">UBC 951</strain>
    </source>
</reference>
<gene>
    <name evidence="1" type="ORF">K437DRAFT_222094</name>
</gene>
<protein>
    <submittedName>
        <fullName evidence="1">Uncharacterized protein</fullName>
    </submittedName>
</protein>
<name>A0A066WGS9_TILAU</name>
<dbReference type="Proteomes" id="UP000027361">
    <property type="component" value="Unassembled WGS sequence"/>
</dbReference>
<keyword evidence="2" id="KW-1185">Reference proteome</keyword>
<comment type="caution">
    <text evidence="1">The sequence shown here is derived from an EMBL/GenBank/DDBJ whole genome shotgun (WGS) entry which is preliminary data.</text>
</comment>
<dbReference type="AlphaFoldDB" id="A0A066WGS9"/>
<dbReference type="EMBL" id="JMSN01000020">
    <property type="protein sequence ID" value="KDN49900.1"/>
    <property type="molecule type" value="Genomic_DNA"/>
</dbReference>
<evidence type="ECO:0000313" key="2">
    <source>
        <dbReference type="Proteomes" id="UP000027361"/>
    </source>
</evidence>
<dbReference type="OrthoDB" id="3146826at2759"/>
<sequence length="95" mass="10343">IPIQNDGEAQADTRVDASGEDELTWRSNVQQLQSEAQNLDMSNILDDSPGVTTRCKKVDTIKQVSKRACVGLLDDNRLAPLIAFALTGARDRCLG</sequence>
<dbReference type="GeneID" id="25262365"/>
<accession>A0A066WGS9</accession>
<dbReference type="OMA" id="IPIRDEQ"/>
<proteinExistence type="predicted"/>
<feature type="non-terminal residue" evidence="1">
    <location>
        <position position="1"/>
    </location>
</feature>